<dbReference type="EMBL" id="JAACXV010013176">
    <property type="protein sequence ID" value="KAF7273997.1"/>
    <property type="molecule type" value="Genomic_DNA"/>
</dbReference>
<evidence type="ECO:0000313" key="2">
    <source>
        <dbReference type="Proteomes" id="UP000625711"/>
    </source>
</evidence>
<dbReference type="Proteomes" id="UP000625711">
    <property type="component" value="Unassembled WGS sequence"/>
</dbReference>
<reference evidence="1" key="1">
    <citation type="submission" date="2020-08" db="EMBL/GenBank/DDBJ databases">
        <title>Genome sequencing and assembly of the red palm weevil Rhynchophorus ferrugineus.</title>
        <authorList>
            <person name="Dias G.B."/>
            <person name="Bergman C.M."/>
            <person name="Manee M."/>
        </authorList>
    </citation>
    <scope>NUCLEOTIDE SEQUENCE</scope>
    <source>
        <strain evidence="1">AA-2017</strain>
        <tissue evidence="1">Whole larva</tissue>
    </source>
</reference>
<organism evidence="1 2">
    <name type="scientific">Rhynchophorus ferrugineus</name>
    <name type="common">Red palm weevil</name>
    <name type="synonym">Curculio ferrugineus</name>
    <dbReference type="NCBI Taxonomy" id="354439"/>
    <lineage>
        <taxon>Eukaryota</taxon>
        <taxon>Metazoa</taxon>
        <taxon>Ecdysozoa</taxon>
        <taxon>Arthropoda</taxon>
        <taxon>Hexapoda</taxon>
        <taxon>Insecta</taxon>
        <taxon>Pterygota</taxon>
        <taxon>Neoptera</taxon>
        <taxon>Endopterygota</taxon>
        <taxon>Coleoptera</taxon>
        <taxon>Polyphaga</taxon>
        <taxon>Cucujiformia</taxon>
        <taxon>Curculionidae</taxon>
        <taxon>Dryophthorinae</taxon>
        <taxon>Rhynchophorus</taxon>
    </lineage>
</organism>
<dbReference type="AlphaFoldDB" id="A0A834I7C7"/>
<evidence type="ECO:0000313" key="1">
    <source>
        <dbReference type="EMBL" id="KAF7273997.1"/>
    </source>
</evidence>
<keyword evidence="2" id="KW-1185">Reference proteome</keyword>
<comment type="caution">
    <text evidence="1">The sequence shown here is derived from an EMBL/GenBank/DDBJ whole genome shotgun (WGS) entry which is preliminary data.</text>
</comment>
<sequence length="180" mass="21179">MHRSYAEGLQNMGSKLFRDQFNETHSRTLYVQWAANLASCRDKEKKREKYPSPFYDAITYHTQRAHKIWEVNYFAISLMKPIPEHITSSGPLTSPLVGTKKKKREKYPSPFYDAITYHTQRAYKIWEVNYFAINLMKPIPEHITSSGPLTSRLVGTKKKKREKYPSPFYDAITWRKRPGT</sequence>
<proteinExistence type="predicted"/>
<accession>A0A834I7C7</accession>
<gene>
    <name evidence="1" type="ORF">GWI33_013318</name>
</gene>
<protein>
    <submittedName>
        <fullName evidence="1">Uncharacterized protein</fullName>
    </submittedName>
</protein>
<name>A0A834I7C7_RHYFE</name>